<name>A0A9W9S059_9EURO</name>
<accession>A0A9W9S059</accession>
<reference evidence="1" key="2">
    <citation type="journal article" date="2023" name="IMA Fungus">
        <title>Comparative genomic study of the Penicillium genus elucidates a diverse pangenome and 15 lateral gene transfer events.</title>
        <authorList>
            <person name="Petersen C."/>
            <person name="Sorensen T."/>
            <person name="Nielsen M.R."/>
            <person name="Sondergaard T.E."/>
            <person name="Sorensen J.L."/>
            <person name="Fitzpatrick D.A."/>
            <person name="Frisvad J.C."/>
            <person name="Nielsen K.L."/>
        </authorList>
    </citation>
    <scope>NUCLEOTIDE SEQUENCE</scope>
    <source>
        <strain evidence="1">IBT 29677</strain>
    </source>
</reference>
<evidence type="ECO:0008006" key="3">
    <source>
        <dbReference type="Google" id="ProtNLM"/>
    </source>
</evidence>
<dbReference type="RefSeq" id="XP_056480860.1">
    <property type="nucleotide sequence ID" value="XM_056638871.1"/>
</dbReference>
<keyword evidence="2" id="KW-1185">Reference proteome</keyword>
<evidence type="ECO:0000313" key="1">
    <source>
        <dbReference type="EMBL" id="KAJ5369622.1"/>
    </source>
</evidence>
<dbReference type="Proteomes" id="UP001147747">
    <property type="component" value="Unassembled WGS sequence"/>
</dbReference>
<dbReference type="AlphaFoldDB" id="A0A9W9S059"/>
<organism evidence="1 2">
    <name type="scientific">Penicillium cosmopolitanum</name>
    <dbReference type="NCBI Taxonomy" id="1131564"/>
    <lineage>
        <taxon>Eukaryota</taxon>
        <taxon>Fungi</taxon>
        <taxon>Dikarya</taxon>
        <taxon>Ascomycota</taxon>
        <taxon>Pezizomycotina</taxon>
        <taxon>Eurotiomycetes</taxon>
        <taxon>Eurotiomycetidae</taxon>
        <taxon>Eurotiales</taxon>
        <taxon>Aspergillaceae</taxon>
        <taxon>Penicillium</taxon>
    </lineage>
</organism>
<protein>
    <recommendedName>
        <fullName evidence="3">F-box domain-containing protein</fullName>
    </recommendedName>
</protein>
<comment type="caution">
    <text evidence="1">The sequence shown here is derived from an EMBL/GenBank/DDBJ whole genome shotgun (WGS) entry which is preliminary data.</text>
</comment>
<dbReference type="GeneID" id="81377851"/>
<dbReference type="OrthoDB" id="5422579at2759"/>
<dbReference type="CDD" id="cd09917">
    <property type="entry name" value="F-box_SF"/>
    <property type="match status" value="1"/>
</dbReference>
<dbReference type="EMBL" id="JAPZBU010000013">
    <property type="protein sequence ID" value="KAJ5369622.1"/>
    <property type="molecule type" value="Genomic_DNA"/>
</dbReference>
<sequence>MTCANLAPLPFELWGCIAFYLSNADIKTLRLTCTLFYNAVPLRLDRVFLSANPLNIEVFRNIASHEKFRHSVTEVIWDEARLPRGPKRMDQTDEGHELLSDEDEPNNTREWAEHYHDYFKEKLMERHEYDEESACPIWFKEVCEENLRIIRNRKYDDKDTPEYIACRAQIQAQPPLGQCWQHYQHLLCQQKDVLAGDSDYEVFLFGVKQFPALKRVTITPAAHGYLFSPLYPTPMIRAFPKGFNYPIPHGWLYTEEDKPATAYAWNHYPELRAQYRGFQTVMRVLANEPNSVSELVMTSSFLPTGINCTMFDEPCEEYDQFVKVLKNPGFRRLDISLLVGGEVESDLEACWRSLRNGRLCHALRGATEMEELRLHTTYDEDIHAEGQYPRISLNDIVPVEKWSKLRHFELSGFVISEDECISFLPTLPKFIRSIELTVMEFHDLGDWHRMLKMIRRMVFDNTSWRDLNPISRPTIKIGVSDSLGGGPPDYGVIWAEKEVEDFIYDDGETTFKESAPLESPNGTGTLKDLLDPTIGRPNVGPFEVIRLGIYRNNYDVYTY</sequence>
<evidence type="ECO:0000313" key="2">
    <source>
        <dbReference type="Proteomes" id="UP001147747"/>
    </source>
</evidence>
<reference evidence="1" key="1">
    <citation type="submission" date="2022-12" db="EMBL/GenBank/DDBJ databases">
        <authorList>
            <person name="Petersen C."/>
        </authorList>
    </citation>
    <scope>NUCLEOTIDE SEQUENCE</scope>
    <source>
        <strain evidence="1">IBT 29677</strain>
    </source>
</reference>
<proteinExistence type="predicted"/>
<gene>
    <name evidence="1" type="ORF">N7509_014234</name>
</gene>